<dbReference type="Pfam" id="PF01037">
    <property type="entry name" value="AsnC_trans_reg"/>
    <property type="match status" value="1"/>
</dbReference>
<dbReference type="InterPro" id="IPR019888">
    <property type="entry name" value="Tscrpt_reg_AsnC-like"/>
</dbReference>
<accession>A0A3B0RAV8</accession>
<dbReference type="SMART" id="SM00344">
    <property type="entry name" value="HTH_ASNC"/>
    <property type="match status" value="1"/>
</dbReference>
<proteinExistence type="predicted"/>
<dbReference type="GO" id="GO:0043565">
    <property type="term" value="F:sequence-specific DNA binding"/>
    <property type="evidence" value="ECO:0007669"/>
    <property type="project" value="InterPro"/>
</dbReference>
<keyword evidence="3" id="KW-0804">Transcription</keyword>
<dbReference type="GO" id="GO:0043200">
    <property type="term" value="P:response to amino acid"/>
    <property type="evidence" value="ECO:0007669"/>
    <property type="project" value="TreeGrafter"/>
</dbReference>
<keyword evidence="1" id="KW-0805">Transcription regulation</keyword>
<dbReference type="Gene3D" id="1.10.10.10">
    <property type="entry name" value="Winged helix-like DNA-binding domain superfamily/Winged helix DNA-binding domain"/>
    <property type="match status" value="1"/>
</dbReference>
<dbReference type="InterPro" id="IPR036388">
    <property type="entry name" value="WH-like_DNA-bd_sf"/>
</dbReference>
<evidence type="ECO:0000313" key="5">
    <source>
        <dbReference type="EMBL" id="VAV90270.1"/>
    </source>
</evidence>
<dbReference type="PANTHER" id="PTHR30154">
    <property type="entry name" value="LEUCINE-RESPONSIVE REGULATORY PROTEIN"/>
    <property type="match status" value="1"/>
</dbReference>
<dbReference type="EMBL" id="UOEE01000107">
    <property type="protein sequence ID" value="VAV90270.1"/>
    <property type="molecule type" value="Genomic_DNA"/>
</dbReference>
<dbReference type="Gene3D" id="3.30.70.920">
    <property type="match status" value="1"/>
</dbReference>
<evidence type="ECO:0000259" key="4">
    <source>
        <dbReference type="PROSITE" id="PS50956"/>
    </source>
</evidence>
<organism evidence="5">
    <name type="scientific">hydrothermal vent metagenome</name>
    <dbReference type="NCBI Taxonomy" id="652676"/>
    <lineage>
        <taxon>unclassified sequences</taxon>
        <taxon>metagenomes</taxon>
        <taxon>ecological metagenomes</taxon>
    </lineage>
</organism>
<evidence type="ECO:0000256" key="3">
    <source>
        <dbReference type="ARBA" id="ARBA00023163"/>
    </source>
</evidence>
<dbReference type="InterPro" id="IPR000485">
    <property type="entry name" value="AsnC-type_HTH_dom"/>
</dbReference>
<dbReference type="GO" id="GO:0005829">
    <property type="term" value="C:cytosol"/>
    <property type="evidence" value="ECO:0007669"/>
    <property type="project" value="TreeGrafter"/>
</dbReference>
<dbReference type="PRINTS" id="PR00033">
    <property type="entry name" value="HTHASNC"/>
</dbReference>
<name>A0A3B0RAV8_9ZZZZ</name>
<dbReference type="Pfam" id="PF13412">
    <property type="entry name" value="HTH_24"/>
    <property type="match status" value="1"/>
</dbReference>
<dbReference type="InterPro" id="IPR036390">
    <property type="entry name" value="WH_DNA-bd_sf"/>
</dbReference>
<sequence>MDKVDRKILALIQKDSRLSCGQIANSVGVSVSTANERIRKLDASKRIRAWRAVIDPDLAGLHLCAFVLLDMAYENEAENCASLVALPEVQELHHISGARSYLMKIRVSGTAALQALLRDKIKPLAGAMATESMLVLQTEKETSEMMLP</sequence>
<dbReference type="SUPFAM" id="SSF46785">
    <property type="entry name" value="Winged helix' DNA-binding domain"/>
    <property type="match status" value="1"/>
</dbReference>
<dbReference type="SUPFAM" id="SSF54909">
    <property type="entry name" value="Dimeric alpha+beta barrel"/>
    <property type="match status" value="1"/>
</dbReference>
<feature type="domain" description="HTH asnC-type" evidence="4">
    <location>
        <begin position="1"/>
        <end position="62"/>
    </location>
</feature>
<keyword evidence="2" id="KW-0238">DNA-binding</keyword>
<gene>
    <name evidence="5" type="ORF">MNBD_ALPHA06-1913</name>
</gene>
<dbReference type="PROSITE" id="PS50956">
    <property type="entry name" value="HTH_ASNC_2"/>
    <property type="match status" value="1"/>
</dbReference>
<dbReference type="InterPro" id="IPR011008">
    <property type="entry name" value="Dimeric_a/b-barrel"/>
</dbReference>
<protein>
    <recommendedName>
        <fullName evidence="4">HTH asnC-type domain-containing protein</fullName>
    </recommendedName>
</protein>
<evidence type="ECO:0000256" key="2">
    <source>
        <dbReference type="ARBA" id="ARBA00023125"/>
    </source>
</evidence>
<reference evidence="5" key="1">
    <citation type="submission" date="2018-06" db="EMBL/GenBank/DDBJ databases">
        <authorList>
            <person name="Zhirakovskaya E."/>
        </authorList>
    </citation>
    <scope>NUCLEOTIDE SEQUENCE</scope>
</reference>
<dbReference type="InterPro" id="IPR019887">
    <property type="entry name" value="Tscrpt_reg_AsnC/Lrp_C"/>
</dbReference>
<evidence type="ECO:0000256" key="1">
    <source>
        <dbReference type="ARBA" id="ARBA00023015"/>
    </source>
</evidence>
<dbReference type="AlphaFoldDB" id="A0A3B0RAV8"/>
<dbReference type="PANTHER" id="PTHR30154:SF34">
    <property type="entry name" value="TRANSCRIPTIONAL REGULATOR AZLB"/>
    <property type="match status" value="1"/>
</dbReference>